<dbReference type="AlphaFoldDB" id="A0A328EDI6"/>
<dbReference type="Proteomes" id="UP000249390">
    <property type="component" value="Unassembled WGS sequence"/>
</dbReference>
<proteinExistence type="predicted"/>
<organism evidence="1 2">
    <name type="scientific">Cuscuta australis</name>
    <dbReference type="NCBI Taxonomy" id="267555"/>
    <lineage>
        <taxon>Eukaryota</taxon>
        <taxon>Viridiplantae</taxon>
        <taxon>Streptophyta</taxon>
        <taxon>Embryophyta</taxon>
        <taxon>Tracheophyta</taxon>
        <taxon>Spermatophyta</taxon>
        <taxon>Magnoliopsida</taxon>
        <taxon>eudicotyledons</taxon>
        <taxon>Gunneridae</taxon>
        <taxon>Pentapetalae</taxon>
        <taxon>asterids</taxon>
        <taxon>lamiids</taxon>
        <taxon>Solanales</taxon>
        <taxon>Convolvulaceae</taxon>
        <taxon>Cuscuteae</taxon>
        <taxon>Cuscuta</taxon>
        <taxon>Cuscuta subgen. Grammica</taxon>
        <taxon>Cuscuta sect. Cleistogrammica</taxon>
    </lineage>
</organism>
<evidence type="ECO:0000313" key="1">
    <source>
        <dbReference type="EMBL" id="RAL54738.1"/>
    </source>
</evidence>
<sequence length="131" mass="14808">MKLEPYFLFKLDTKWADLRTGTDNPAHIRLKSAITPRSIFIRLMNVSFFPQFLSQFAYFISSLTLRSSPPPPQPPSPPPILLTALSLSLPQSSFSHSVFSSHRAREGRNLGFQTSRPPNRTGFELEFVDGI</sequence>
<reference evidence="1 2" key="1">
    <citation type="submission" date="2018-06" db="EMBL/GenBank/DDBJ databases">
        <title>The Genome of Cuscuta australis (Dodder) Provides Insight into the Evolution of Plant Parasitism.</title>
        <authorList>
            <person name="Liu H."/>
        </authorList>
    </citation>
    <scope>NUCLEOTIDE SEQUENCE [LARGE SCALE GENOMIC DNA]</scope>
    <source>
        <strain evidence="2">cv. Yunnan</strain>
        <tissue evidence="1">Vines</tissue>
    </source>
</reference>
<comment type="caution">
    <text evidence="1">The sequence shown here is derived from an EMBL/GenBank/DDBJ whole genome shotgun (WGS) entry which is preliminary data.</text>
</comment>
<evidence type="ECO:0000313" key="2">
    <source>
        <dbReference type="Proteomes" id="UP000249390"/>
    </source>
</evidence>
<name>A0A328EDI6_9ASTE</name>
<keyword evidence="2" id="KW-1185">Reference proteome</keyword>
<accession>A0A328EDI6</accession>
<protein>
    <submittedName>
        <fullName evidence="1">Uncharacterized protein</fullName>
    </submittedName>
</protein>
<dbReference type="EMBL" id="NQVE01000009">
    <property type="protein sequence ID" value="RAL54738.1"/>
    <property type="molecule type" value="Genomic_DNA"/>
</dbReference>
<gene>
    <name evidence="1" type="ORF">DM860_001866</name>
</gene>